<accession>A0AC35U697</accession>
<dbReference type="WBParaSite" id="RSKR_0000812700.1">
    <property type="protein sequence ID" value="RSKR_0000812700.1"/>
    <property type="gene ID" value="RSKR_0000812700"/>
</dbReference>
<evidence type="ECO:0000313" key="2">
    <source>
        <dbReference type="WBParaSite" id="RSKR_0000812700.1"/>
    </source>
</evidence>
<proteinExistence type="predicted"/>
<protein>
    <submittedName>
        <fullName evidence="2">DNA-directed DNA polymerase</fullName>
    </submittedName>
</protein>
<reference evidence="2" key="1">
    <citation type="submission" date="2016-11" db="UniProtKB">
        <authorList>
            <consortium name="WormBaseParasite"/>
        </authorList>
    </citation>
    <scope>IDENTIFICATION</scope>
    <source>
        <strain evidence="2">KR3021</strain>
    </source>
</reference>
<dbReference type="Proteomes" id="UP000095286">
    <property type="component" value="Unplaced"/>
</dbReference>
<evidence type="ECO:0000313" key="1">
    <source>
        <dbReference type="Proteomes" id="UP000095286"/>
    </source>
</evidence>
<sequence>MFVIDELVQLCVDADLKFVIVNGVITGLKKPSETDGMVETDNSSELLGYYRYLCRQKNAGKTENDDEGVDLKSYINFLRFSKMHLHSIPLYMQVNSLAPARIENDITMVRILSHVSLIESSSIVQTNTDIKSIRRRIIEHIKKFNLMARFPFESIDITNYKIKAMKFSDERAKQISSNLRICGFCHKGGKKAIQNNGFDIQFDVNIIKTFLMTVLSFPNQNDKYALLLGKQVRSKLVRVFDLIYYNDEKIKFHPAVFKDTLSLITSQGSFPVGLLMANYSTTNQIKLSDFIYQEHLNIGFYMLTCFVNLGYNVVFHFPKVGQEVAVMFDYEITLAEYIRIHFENCSHFSFSSEFKNSITISDNIANIPQPKKEDIKLPELYNYKMPMPTTFKK</sequence>
<name>A0AC35U697_9BILA</name>
<organism evidence="1 2">
    <name type="scientific">Rhabditophanes sp. KR3021</name>
    <dbReference type="NCBI Taxonomy" id="114890"/>
    <lineage>
        <taxon>Eukaryota</taxon>
        <taxon>Metazoa</taxon>
        <taxon>Ecdysozoa</taxon>
        <taxon>Nematoda</taxon>
        <taxon>Chromadorea</taxon>
        <taxon>Rhabditida</taxon>
        <taxon>Tylenchina</taxon>
        <taxon>Panagrolaimomorpha</taxon>
        <taxon>Strongyloidoidea</taxon>
        <taxon>Alloionematidae</taxon>
        <taxon>Rhabditophanes</taxon>
    </lineage>
</organism>